<reference evidence="1 2" key="1">
    <citation type="submission" date="2018-07" db="EMBL/GenBank/DDBJ databases">
        <title>Genome analysis of Larkinella rosea.</title>
        <authorList>
            <person name="Zhou Z."/>
            <person name="Wang G."/>
        </authorList>
    </citation>
    <scope>NUCLEOTIDE SEQUENCE [LARGE SCALE GENOMIC DNA]</scope>
    <source>
        <strain evidence="2">zzj9</strain>
    </source>
</reference>
<evidence type="ECO:0000313" key="2">
    <source>
        <dbReference type="Proteomes" id="UP000253383"/>
    </source>
</evidence>
<gene>
    <name evidence="1" type="ORF">DUE52_14705</name>
</gene>
<name>A0A368JM40_9BACT</name>
<dbReference type="EMBL" id="QOWE01000011">
    <property type="protein sequence ID" value="RCR68729.1"/>
    <property type="molecule type" value="Genomic_DNA"/>
</dbReference>
<accession>A0A368JM40</accession>
<dbReference type="AlphaFoldDB" id="A0A368JM40"/>
<keyword evidence="2" id="KW-1185">Reference proteome</keyword>
<dbReference type="Proteomes" id="UP000253383">
    <property type="component" value="Unassembled WGS sequence"/>
</dbReference>
<evidence type="ECO:0000313" key="1">
    <source>
        <dbReference type="EMBL" id="RCR68729.1"/>
    </source>
</evidence>
<proteinExistence type="predicted"/>
<sequence length="64" mass="7589">MTTSYCIFSSNLPYYTVFSLRYLVYGGWRVSYCKWTNNPKKLTNLTILWTKNTEAYEETSLLTI</sequence>
<organism evidence="1 2">
    <name type="scientific">Larkinella punicea</name>
    <dbReference type="NCBI Taxonomy" id="2315727"/>
    <lineage>
        <taxon>Bacteria</taxon>
        <taxon>Pseudomonadati</taxon>
        <taxon>Bacteroidota</taxon>
        <taxon>Cytophagia</taxon>
        <taxon>Cytophagales</taxon>
        <taxon>Spirosomataceae</taxon>
        <taxon>Larkinella</taxon>
    </lineage>
</organism>
<protein>
    <submittedName>
        <fullName evidence="1">Uncharacterized protein</fullName>
    </submittedName>
</protein>
<comment type="caution">
    <text evidence="1">The sequence shown here is derived from an EMBL/GenBank/DDBJ whole genome shotgun (WGS) entry which is preliminary data.</text>
</comment>